<dbReference type="HOGENOM" id="CLU_550915_0_0_1"/>
<organism evidence="3 4">
    <name type="scientific">Sclerotinia borealis (strain F-4128)</name>
    <dbReference type="NCBI Taxonomy" id="1432307"/>
    <lineage>
        <taxon>Eukaryota</taxon>
        <taxon>Fungi</taxon>
        <taxon>Dikarya</taxon>
        <taxon>Ascomycota</taxon>
        <taxon>Pezizomycotina</taxon>
        <taxon>Leotiomycetes</taxon>
        <taxon>Helotiales</taxon>
        <taxon>Sclerotiniaceae</taxon>
        <taxon>Sclerotinia</taxon>
    </lineage>
</organism>
<dbReference type="Pfam" id="PF20150">
    <property type="entry name" value="2EXR"/>
    <property type="match status" value="1"/>
</dbReference>
<dbReference type="Proteomes" id="UP000019487">
    <property type="component" value="Unassembled WGS sequence"/>
</dbReference>
<proteinExistence type="predicted"/>
<feature type="domain" description="2EXR" evidence="2">
    <location>
        <begin position="125"/>
        <end position="226"/>
    </location>
</feature>
<reference evidence="3 4" key="1">
    <citation type="journal article" date="2014" name="Genome Announc.">
        <title>Draft genome sequence of Sclerotinia borealis, a psychrophilic plant pathogenic fungus.</title>
        <authorList>
            <person name="Mardanov A.V."/>
            <person name="Beletsky A.V."/>
            <person name="Kadnikov V.V."/>
            <person name="Ignatov A.N."/>
            <person name="Ravin N.V."/>
        </authorList>
    </citation>
    <scope>NUCLEOTIDE SEQUENCE [LARGE SCALE GENOMIC DNA]</scope>
    <source>
        <strain evidence="4">F-4157</strain>
    </source>
</reference>
<dbReference type="InterPro" id="IPR045518">
    <property type="entry name" value="2EXR"/>
</dbReference>
<feature type="region of interest" description="Disordered" evidence="1">
    <location>
        <begin position="1"/>
        <end position="20"/>
    </location>
</feature>
<keyword evidence="4" id="KW-1185">Reference proteome</keyword>
<comment type="caution">
    <text evidence="3">The sequence shown here is derived from an EMBL/GenBank/DDBJ whole genome shotgun (WGS) entry which is preliminary data.</text>
</comment>
<name>W9CI14_SCLBF</name>
<evidence type="ECO:0000313" key="3">
    <source>
        <dbReference type="EMBL" id="ESZ95628.1"/>
    </source>
</evidence>
<gene>
    <name evidence="3" type="ORF">SBOR_3976</name>
</gene>
<dbReference type="AlphaFoldDB" id="W9CI14"/>
<evidence type="ECO:0000313" key="4">
    <source>
        <dbReference type="Proteomes" id="UP000019487"/>
    </source>
</evidence>
<feature type="region of interest" description="Disordered" evidence="1">
    <location>
        <begin position="48"/>
        <end position="68"/>
    </location>
</feature>
<evidence type="ECO:0000259" key="2">
    <source>
        <dbReference type="Pfam" id="PF20150"/>
    </source>
</evidence>
<evidence type="ECO:0000256" key="1">
    <source>
        <dbReference type="SAM" id="MobiDB-lite"/>
    </source>
</evidence>
<sequence length="536" mass="61600">MTGKGVQDGSLATSEKRKGDEIEHHCVAEPNCHHDIHCRCTIHHNQPVHKQSSSTHDRATPQAANIQGSRVQRFVSRSNLVRMPHLHQSLGLRRMKKSSNLAGLIKADVEPYCQTTTRISNDSDFPQFADFPVELRLKIWKEYLENMGPRDVPVWRVRKSHTDIYANVSTTLKFKIYNPDGSLVKWFPLKDGLQSQYNFKWVCPQPDVLFINSEARQIGLKYYTQQSLYGTTCSKMSYEPGSETGASTIYRHINGKDRIMPMFDLSNAHDNFWIEHEHQLEGRIALNAFLYDLDPNQPVIPPAGLFMPTTDPFIARERRQRREIEVARAWAAVVPSTALSPSSRTIGYSHPFHIKEVTIYYRTNSLIGIKGIFPLSPKSSITNSFHLDFSWGTIEKKHLNDYEGCQAMRNMERAIKTAYRYWDMQRYRHWVHYTKHMQPDTLAGLVAALSTPETQIKLPRTEHLLLTMTAKSPLLQQKYAARMAHKIAFPRGHWPQRLEDTWEVKIPILPKIQFAICRVANPGMAGMVRPAGYKLL</sequence>
<dbReference type="OrthoDB" id="3498735at2759"/>
<protein>
    <recommendedName>
        <fullName evidence="2">2EXR domain-containing protein</fullName>
    </recommendedName>
</protein>
<accession>W9CI14</accession>
<dbReference type="EMBL" id="AYSA01000176">
    <property type="protein sequence ID" value="ESZ95628.1"/>
    <property type="molecule type" value="Genomic_DNA"/>
</dbReference>